<dbReference type="SMART" id="SM00198">
    <property type="entry name" value="SCP"/>
    <property type="match status" value="1"/>
</dbReference>
<keyword evidence="4" id="KW-1185">Reference proteome</keyword>
<organism evidence="3 4">
    <name type="scientific">[Torrubiella] hemipterigena</name>
    <dbReference type="NCBI Taxonomy" id="1531966"/>
    <lineage>
        <taxon>Eukaryota</taxon>
        <taxon>Fungi</taxon>
        <taxon>Dikarya</taxon>
        <taxon>Ascomycota</taxon>
        <taxon>Pezizomycotina</taxon>
        <taxon>Sordariomycetes</taxon>
        <taxon>Hypocreomycetidae</taxon>
        <taxon>Hypocreales</taxon>
        <taxon>Clavicipitaceae</taxon>
        <taxon>Clavicipitaceae incertae sedis</taxon>
        <taxon>'Torrubiella' clade</taxon>
    </lineage>
</organism>
<accession>A0A0A1SVQ9</accession>
<dbReference type="PANTHER" id="PTHR10334">
    <property type="entry name" value="CYSTEINE-RICH SECRETORY PROTEIN-RELATED"/>
    <property type="match status" value="1"/>
</dbReference>
<dbReference type="PROSITE" id="PS01009">
    <property type="entry name" value="CRISP_1"/>
    <property type="match status" value="1"/>
</dbReference>
<protein>
    <recommendedName>
        <fullName evidence="2">SCP domain-containing protein</fullName>
    </recommendedName>
</protein>
<dbReference type="InterPro" id="IPR001283">
    <property type="entry name" value="CRISP-related"/>
</dbReference>
<name>A0A0A1SVQ9_9HYPO</name>
<dbReference type="Gene3D" id="3.40.33.10">
    <property type="entry name" value="CAP"/>
    <property type="match status" value="1"/>
</dbReference>
<proteinExistence type="predicted"/>
<evidence type="ECO:0000313" key="4">
    <source>
        <dbReference type="Proteomes" id="UP000039046"/>
    </source>
</evidence>
<sequence length="179" mass="19446">MITVSFLTVLALVGSGLAGPLQAAAPTGDFKSTMLKGHNWYRGEHNASPVTWNADAAKNAQAWVNKCNYEHQSGNKYGENLAAGGLSSWDQVINMWGGERTKYDYNKPGFSSQTGHFTQMVWKNTKSIGCAWKQCPGSVGTFVACEYSPAGNIIGDNNQHFKDNVQKQTKGKASDKFSS</sequence>
<feature type="chain" id="PRO_5001978699" description="SCP domain-containing protein" evidence="1">
    <location>
        <begin position="19"/>
        <end position="179"/>
    </location>
</feature>
<keyword evidence="1" id="KW-0732">Signal</keyword>
<dbReference type="PRINTS" id="PR00837">
    <property type="entry name" value="V5TPXLIKE"/>
</dbReference>
<evidence type="ECO:0000256" key="1">
    <source>
        <dbReference type="SAM" id="SignalP"/>
    </source>
</evidence>
<dbReference type="HOGENOM" id="CLU_035730_6_3_1"/>
<evidence type="ECO:0000259" key="2">
    <source>
        <dbReference type="SMART" id="SM00198"/>
    </source>
</evidence>
<evidence type="ECO:0000313" key="3">
    <source>
        <dbReference type="EMBL" id="CEJ82371.1"/>
    </source>
</evidence>
<reference evidence="3 4" key="1">
    <citation type="journal article" date="2015" name="Genome Announc.">
        <title>Draft Genome Sequence and Gene Annotation of the Entomopathogenic Fungus Verticillium hemipterigenum.</title>
        <authorList>
            <person name="Horn F."/>
            <person name="Habel A."/>
            <person name="Scharf D.H."/>
            <person name="Dworschak J."/>
            <person name="Brakhage A.A."/>
            <person name="Guthke R."/>
            <person name="Hertweck C."/>
            <person name="Linde J."/>
        </authorList>
    </citation>
    <scope>NUCLEOTIDE SEQUENCE [LARGE SCALE GENOMIC DNA]</scope>
</reference>
<dbReference type="AlphaFoldDB" id="A0A0A1SVQ9"/>
<dbReference type="InterPro" id="IPR014044">
    <property type="entry name" value="CAP_dom"/>
</dbReference>
<dbReference type="InterPro" id="IPR018244">
    <property type="entry name" value="Allrgn_V5/Tpx1_CS"/>
</dbReference>
<gene>
    <name evidence="3" type="ORF">VHEMI02440</name>
</gene>
<dbReference type="Proteomes" id="UP000039046">
    <property type="component" value="Unassembled WGS sequence"/>
</dbReference>
<dbReference type="Pfam" id="PF00188">
    <property type="entry name" value="CAP"/>
    <property type="match status" value="1"/>
</dbReference>
<dbReference type="InterPro" id="IPR035940">
    <property type="entry name" value="CAP_sf"/>
</dbReference>
<dbReference type="GO" id="GO:0005576">
    <property type="term" value="C:extracellular region"/>
    <property type="evidence" value="ECO:0007669"/>
    <property type="project" value="InterPro"/>
</dbReference>
<feature type="signal peptide" evidence="1">
    <location>
        <begin position="1"/>
        <end position="18"/>
    </location>
</feature>
<dbReference type="SUPFAM" id="SSF55797">
    <property type="entry name" value="PR-1-like"/>
    <property type="match status" value="1"/>
</dbReference>
<dbReference type="STRING" id="1531966.A0A0A1SVQ9"/>
<feature type="domain" description="SCP" evidence="2">
    <location>
        <begin position="29"/>
        <end position="155"/>
    </location>
</feature>
<dbReference type="EMBL" id="CDHN01000001">
    <property type="protein sequence ID" value="CEJ82371.1"/>
    <property type="molecule type" value="Genomic_DNA"/>
</dbReference>
<dbReference type="OrthoDB" id="337038at2759"/>